<reference evidence="2 3" key="1">
    <citation type="submission" date="2021-06" db="EMBL/GenBank/DDBJ databases">
        <authorList>
            <person name="Palmer J.M."/>
        </authorList>
    </citation>
    <scope>NUCLEOTIDE SEQUENCE [LARGE SCALE GENOMIC DNA]</scope>
    <source>
        <strain evidence="3">if_2019</strain>
        <tissue evidence="2">Muscle</tissue>
    </source>
</reference>
<name>A0ABV0UCQ7_9TELE</name>
<accession>A0ABV0UCQ7</accession>
<protein>
    <submittedName>
        <fullName evidence="2">Uncharacterized protein</fullName>
    </submittedName>
</protein>
<evidence type="ECO:0000313" key="2">
    <source>
        <dbReference type="EMBL" id="MEQ2242516.1"/>
    </source>
</evidence>
<proteinExistence type="predicted"/>
<keyword evidence="3" id="KW-1185">Reference proteome</keyword>
<feature type="region of interest" description="Disordered" evidence="1">
    <location>
        <begin position="1"/>
        <end position="22"/>
    </location>
</feature>
<dbReference type="Proteomes" id="UP001482620">
    <property type="component" value="Unassembled WGS sequence"/>
</dbReference>
<comment type="caution">
    <text evidence="2">The sequence shown here is derived from an EMBL/GenBank/DDBJ whole genome shotgun (WGS) entry which is preliminary data.</text>
</comment>
<gene>
    <name evidence="2" type="ORF">ILYODFUR_036585</name>
</gene>
<sequence length="114" mass="12205">MLPNNDSEQGEKVHIGPGATASWGSQADLATALSPLEDVLELDYEDQDEVILELLVSKDDDEDELFILSPQAAKPGAPLVPREGGESDSLPRYMHGHTECANALHPDSTSPGLK</sequence>
<organism evidence="2 3">
    <name type="scientific">Ilyodon furcidens</name>
    <name type="common">goldbreast splitfin</name>
    <dbReference type="NCBI Taxonomy" id="33524"/>
    <lineage>
        <taxon>Eukaryota</taxon>
        <taxon>Metazoa</taxon>
        <taxon>Chordata</taxon>
        <taxon>Craniata</taxon>
        <taxon>Vertebrata</taxon>
        <taxon>Euteleostomi</taxon>
        <taxon>Actinopterygii</taxon>
        <taxon>Neopterygii</taxon>
        <taxon>Teleostei</taxon>
        <taxon>Neoteleostei</taxon>
        <taxon>Acanthomorphata</taxon>
        <taxon>Ovalentaria</taxon>
        <taxon>Atherinomorphae</taxon>
        <taxon>Cyprinodontiformes</taxon>
        <taxon>Goodeidae</taxon>
        <taxon>Ilyodon</taxon>
    </lineage>
</organism>
<evidence type="ECO:0000313" key="3">
    <source>
        <dbReference type="Proteomes" id="UP001482620"/>
    </source>
</evidence>
<evidence type="ECO:0000256" key="1">
    <source>
        <dbReference type="SAM" id="MobiDB-lite"/>
    </source>
</evidence>
<dbReference type="EMBL" id="JAHRIQ010065455">
    <property type="protein sequence ID" value="MEQ2242516.1"/>
    <property type="molecule type" value="Genomic_DNA"/>
</dbReference>